<gene>
    <name evidence="2" type="primary">LOC102804490</name>
</gene>
<evidence type="ECO:0000313" key="1">
    <source>
        <dbReference type="Proteomes" id="UP000694865"/>
    </source>
</evidence>
<name>A0ABM0MNV8_SACKO</name>
<dbReference type="Proteomes" id="UP000694865">
    <property type="component" value="Unplaced"/>
</dbReference>
<dbReference type="GeneID" id="102804490"/>
<keyword evidence="1" id="KW-1185">Reference proteome</keyword>
<dbReference type="PANTHER" id="PTHR32222:SF1">
    <property type="entry name" value="CENTROMERE PROTEIN U"/>
    <property type="match status" value="1"/>
</dbReference>
<reference evidence="2" key="1">
    <citation type="submission" date="2025-08" db="UniProtKB">
        <authorList>
            <consortium name="RefSeq"/>
        </authorList>
    </citation>
    <scope>IDENTIFICATION</scope>
    <source>
        <tissue evidence="2">Testes</tissue>
    </source>
</reference>
<protein>
    <submittedName>
        <fullName evidence="2">Uncharacterized protein LOC102804490</fullName>
    </submittedName>
</protein>
<organism evidence="1 2">
    <name type="scientific">Saccoglossus kowalevskii</name>
    <name type="common">Acorn worm</name>
    <dbReference type="NCBI Taxonomy" id="10224"/>
    <lineage>
        <taxon>Eukaryota</taxon>
        <taxon>Metazoa</taxon>
        <taxon>Hemichordata</taxon>
        <taxon>Enteropneusta</taxon>
        <taxon>Harrimaniidae</taxon>
        <taxon>Saccoglossus</taxon>
    </lineage>
</organism>
<dbReference type="RefSeq" id="XP_006821699.1">
    <property type="nucleotide sequence ID" value="XM_006821636.1"/>
</dbReference>
<accession>A0ABM0MNV8</accession>
<proteinExistence type="predicted"/>
<evidence type="ECO:0000313" key="2">
    <source>
        <dbReference type="RefSeq" id="XP_006821699.1"/>
    </source>
</evidence>
<dbReference type="PANTHER" id="PTHR32222">
    <property type="entry name" value="CENTROMERE PROTEIN U"/>
    <property type="match status" value="1"/>
</dbReference>
<sequence>MNFSEPSENQRIDLIDQTQEYKVLRSAVSRNTSSIVKLRKRIFDLQKEEINLDTELINKKKKLEKMEMDKKDWLEISEFQFDLQDILQEFAGMEAHTKQADYKSSANIPAMMTDVTNTMTAVSNLRSINDDLQHWLDQH</sequence>